<keyword evidence="1" id="KW-0732">Signal</keyword>
<dbReference type="NCBIfam" id="TIGR01901">
    <property type="entry name" value="adhes_NPXG"/>
    <property type="match status" value="1"/>
</dbReference>
<dbReference type="InterPro" id="IPR008619">
    <property type="entry name" value="Filamentous_hemagglutn_rpt"/>
</dbReference>
<evidence type="ECO:0000313" key="3">
    <source>
        <dbReference type="EMBL" id="KGK56048.1"/>
    </source>
</evidence>
<dbReference type="SUPFAM" id="SSF51126">
    <property type="entry name" value="Pectin lyase-like"/>
    <property type="match status" value="1"/>
</dbReference>
<dbReference type="NCBIfam" id="TIGR01731">
    <property type="entry name" value="fil_hemag_20aa"/>
    <property type="match status" value="34"/>
</dbReference>
<gene>
    <name evidence="3" type="ORF">NC00_19865</name>
</gene>
<accession>A0AB34P4T3</accession>
<dbReference type="Gene3D" id="2.160.20.10">
    <property type="entry name" value="Single-stranded right-handed beta-helix, Pectin lyase-like"/>
    <property type="match status" value="1"/>
</dbReference>
<proteinExistence type="predicted"/>
<protein>
    <submittedName>
        <fullName evidence="3">Filamentous hemagglutinin</fullName>
    </submittedName>
</protein>
<dbReference type="Proteomes" id="UP000029879">
    <property type="component" value="Unassembled WGS sequence"/>
</dbReference>
<sequence length="3135" mass="306750">MDSEAMSVRGYMAEYSKRALALMLCVTVTWTSFPAWAQVAPTPNPGGQTPGQQVAANGVPVVDIVAPNARGISHNRYSNFNVGPNGLILNNSAQISKTELGGYVAGNNNLQRSGAASLILNEVTSASSRLQGYTEIAGAKAQLVIANPNGISCDGCGFLNTSRVTLTTGTPNLGSDGGLNGFTITGGALSIGSNGLDAFNVDRLDLLSRQLGVDGSIWTKELVASAGAGRINVDGMLLDVLPGTDGAAPSIGIDVAQLGGMYADRIRLIATEAGVGVVSRGTLAAQSGDLQIDSAGQVSLSGTSVARDGVNVRASGGLDQRGVLGSQQGDVTLRAARMNLAGDLVAAGALDAQASGALNHVGRSSAGAIRLFGSEMAADGSLHATGTLELGADGVLRSAGVAYGGAGVTARANRIGLSGILQSGGAIALNAGAVDALGTLDAATALRVAGSDAVRLGGLAQAGQGADVQAGGRLEVQGQLIAAETVALNAGVIDIAQRGAVSAGGDLDLRAGAVNTNGSGHAGRDLRLQAGTVTAAGSLSAARDVQATVTGSLLNSGTLVAGNALTVDAAQLESRGDLGSQRGDATLRSRGAMRLAGNTVAAGALAVDAGADAQVSGTLNAASVSLRSGGDASVSGTLQATRGALSVTSGGVLASDAIMQSTGALDLAAGGALRQRGQLRSAGALQMRGAAIDHDGVIDAGGDLRIASNGDLSLGGTVQSAGNAALRAGASLDNRANVVATGGLQVDAGALRNAQGAVFSSDADMRVATVGALDNAGSLYAGNALQITADTVTQSGRLGAGNTLSASVAGALVNTGNVVAANALQIDAGSLRSTGQLGSQAAQVRLASQGDMALQGVTAAGTTLQATAGGDLQQAGSTTAQAIVLAAGRDLSATGSLQSASTLDVQAQGALAFAGQGRAGSDASLRAGTLSTSQDAVLQGGGAITVQAAAIDSRGTLDAGGDLQMRSDGDLQLAGVVQGGRDVGLAAGATVSNAARIVAGRDLALQAQRLDNLSAGVLAGEGDVAVTTAGQLSTAGRIQAGGDVQLTAAALDQSGSVSAGKSMHVGAAGTLDNRGTLIAKDAMQVDAAILRSSGQLGSERADVALTSQSLMQLDGVVAAATALRAAAGSDFQQAGSLNGQSVSVQAGRDLTVDGTLTSASVLDLQAQRALALHGQASAAGPAALAGTTVTTGNASILKSGAGITLDGGAIDSRGALDAATDLSVRSAGDLTLAGVAQAGRDVTLTANGALRNGAQVVAARDLSVQAASAENMADATLGALRDLRVDVAGVLDNAGSLHGERGLALSAGSLLQRGRLYSGDAVSIASTGAFDNRGQLVSGQGLTIAAGSITSTGQLGSVNGALTLTSRNGIDLQGVVSAATALQATAGGDLVQSGSLSAQTIGLQAGRDLTAGGTLQSTSTLDLQAQRALVLNGQAQAGSDAALRGASIATGNAAIVKSAGLITLDGAAIDSRGTLDAGSDLRMRSTGGLTLAGVAQADRDVVLSADGVLSNASQVVAGRDLSVQAGAIANAATGALAGTGSVTLVTGALQNAGSVQSGDDLRITAASIDQSGSAVAGKALNATVTGLVDNRGSLVAKNALLIDAGGLRSSGQLGSETSTVTLTSRGDIGLQGVVAAATTLQATAAGDLQQGGSLKAQSVTLHAGRDLVAAGTLQSAAQLDLQAQRTLAFNAQAATGGDATLRGATVTTGQGAVLQSSGAISLDGAAIDSGGALDAATNIALRSTGNLAVAGVAQADRAVLLSAAGALTNAAQVVAGQSLSVTAASASNTATGVLLAQGDTTLTIAGLLDNAGALRAGNQLTLGVGALRQTGQAYGLQRLGLTASGAVDNRGDLIGGNGLRVEAGQLSSSGQLGSERGDVALISRGNLQLGGSLAAAGAFSAQTDGTLAQSGTLSAGSVLDLRAKNDLTVAGQLSGQQITLASETVLRQQGVVTGATVGLQGARIENAGQTTAAGNLSLRAGEISIAGTVGAGIASDGNLGAGSTLSLIADRQLSASGRLLAGGNLVAQGAGLQLAGASTRATGNVALTTAGSLDHRGGDLLAGGTLTVQAGGTIDNGRLNGVGGQLQATQLSVDGGSLNNAGGRMVQSGSAATRVSIGGAFDNTGGTLASNGQDLTVTAASLENAQGRIEHAGTGTAAVTSRGALGNVGGRIVTQGVLNIGASGGLNNQNGTVAAAGDATLTAASLNNVGGSVAARGLSVQSGGTVDNRSGLLQASGGALTVRADSLSNSGGTAQAVTSGGTGGSVRVELNRGLDNGSGIIGASTDAVITAENISSTGSLQAGRDLGITARGQLDNHQGGKLSAGRDLNVAVTGALLNSGGQLDAGNTLIASGGLIDNTQGSIVSNGGGLTRITTGGALTNTGGNLGGRGSVVIDAASIANTGGQLVAGGDLIAGTNALNNQGGRVYAGANFLLQRAGASLDNRNGTIKAEQAVRLNLQSLSNAGGQIGAGSTTGGVGDVVIDTVGFDGGGSILAQNLLDLTLRSDYTHRAGADLVSNGNFNLRVGGNLVNESTLKAARTLDITAGSITNRAGANILSSDTRLNGGNVIDNAGSISGNSALSLVANSVYNTGSIVGGNVSINTGTLVNGADFGGATDNAAYGSALLGSTGNMNLIVRDQLLNRDARVFSLGNIAIGGAQDGGGTLVARTGVVNNLSGSIEADGSILIAANQLNNRRRVLTAALGALSDQEKVAANASMPEELIESRGIVYPRQSYFIRSPYTGKNPGVYRSYSVEQQERLIAASSEGRIAAGGNIGISGSVTNNASTIAAAGALQVNQRGVSGLNDGLLVVGDSILNEALALNRQVLQRDYEYTVTAVIDDCALNQGNRRPICTYDTESKTLSSSTSNTSYVALGASMTGGQGVSINGATISNGAVGIDGRAVSAASLAAVGSQSGLSGRGMQTVQNIGGQTVAGRANSGASSIRVATNTSGSTGTQVGANTQDATLGTSSGIVKMSVAPVMSNDSGLVRSTVDQTNVQTTAAGTGVAAGGNETRTRIDPATIPVTNIVGGGQTSLTQIDLPIGGLYRLSNGTATDRTAMGRAATGLGGINAWRSNGPGRRYLIETDPRFVNYDNFISSDFLLDKLGVDPEWTQTRLGDGFYEQRLVLDQITQLT</sequence>
<feature type="domain" description="Filamentous haemagglutinin FhaB/tRNA nuclease CdiA-like TPS" evidence="2">
    <location>
        <begin position="56"/>
        <end position="176"/>
    </location>
</feature>
<dbReference type="InterPro" id="IPR008638">
    <property type="entry name" value="FhaB/CdiA-like_TPS"/>
</dbReference>
<dbReference type="SMART" id="SM00912">
    <property type="entry name" value="Haemagg_act"/>
    <property type="match status" value="1"/>
</dbReference>
<dbReference type="Pfam" id="PF05860">
    <property type="entry name" value="TPS"/>
    <property type="match status" value="1"/>
</dbReference>
<feature type="chain" id="PRO_5044341648" evidence="1">
    <location>
        <begin position="38"/>
        <end position="3135"/>
    </location>
</feature>
<name>A0AB34P4T3_9XANT</name>
<organism evidence="3 4">
    <name type="scientific">Xanthomonas cannabis pv. phaseoli</name>
    <dbReference type="NCBI Taxonomy" id="1885902"/>
    <lineage>
        <taxon>Bacteria</taxon>
        <taxon>Pseudomonadati</taxon>
        <taxon>Pseudomonadota</taxon>
        <taxon>Gammaproteobacteria</taxon>
        <taxon>Lysobacterales</taxon>
        <taxon>Lysobacteraceae</taxon>
        <taxon>Xanthomonas</taxon>
    </lineage>
</organism>
<feature type="signal peptide" evidence="1">
    <location>
        <begin position="1"/>
        <end position="37"/>
    </location>
</feature>
<reference evidence="3 4" key="1">
    <citation type="submission" date="2014-10" db="EMBL/GenBank/DDBJ databases">
        <title>Genome sequence of a Xanthomonas strain that is pathogenic on beans.</title>
        <authorList>
            <person name="Aritua V."/>
            <person name="Sapp M."/>
            <person name="Harrison J."/>
            <person name="Smith J."/>
            <person name="Studholme D."/>
        </authorList>
    </citation>
    <scope>NUCLEOTIDE SEQUENCE [LARGE SCALE GENOMIC DNA]</scope>
    <source>
        <strain evidence="3 4">Nyagatare</strain>
    </source>
</reference>
<dbReference type="InterPro" id="IPR010069">
    <property type="entry name" value="CdiA_FHA1_rpt"/>
</dbReference>
<evidence type="ECO:0000259" key="2">
    <source>
        <dbReference type="SMART" id="SM00912"/>
    </source>
</evidence>
<evidence type="ECO:0000256" key="1">
    <source>
        <dbReference type="SAM" id="SignalP"/>
    </source>
</evidence>
<evidence type="ECO:0000313" key="4">
    <source>
        <dbReference type="Proteomes" id="UP000029879"/>
    </source>
</evidence>
<comment type="caution">
    <text evidence="3">The sequence shown here is derived from an EMBL/GenBank/DDBJ whole genome shotgun (WGS) entry which is preliminary data.</text>
</comment>
<dbReference type="RefSeq" id="WP_244875203.1">
    <property type="nucleotide sequence ID" value="NZ_KN265544.1"/>
</dbReference>
<dbReference type="Pfam" id="PF05594">
    <property type="entry name" value="Fil_haemagg"/>
    <property type="match status" value="22"/>
</dbReference>
<dbReference type="InterPro" id="IPR011050">
    <property type="entry name" value="Pectin_lyase_fold/virulence"/>
</dbReference>
<dbReference type="InterPro" id="IPR012334">
    <property type="entry name" value="Pectin_lyas_fold"/>
</dbReference>
<feature type="non-terminal residue" evidence="3">
    <location>
        <position position="3135"/>
    </location>
</feature>
<dbReference type="EMBL" id="JRQI01000106">
    <property type="protein sequence ID" value="KGK56048.1"/>
    <property type="molecule type" value="Genomic_DNA"/>
</dbReference>